<feature type="transmembrane region" description="Helical" evidence="7">
    <location>
        <begin position="236"/>
        <end position="262"/>
    </location>
</feature>
<evidence type="ECO:0000256" key="1">
    <source>
        <dbReference type="ARBA" id="ARBA00004651"/>
    </source>
</evidence>
<gene>
    <name evidence="9" type="ORF">AB5J51_15540</name>
</gene>
<evidence type="ECO:0000256" key="5">
    <source>
        <dbReference type="ARBA" id="ARBA00022989"/>
    </source>
</evidence>
<dbReference type="RefSeq" id="WP_030291085.1">
    <property type="nucleotide sequence ID" value="NZ_CP165727.1"/>
</dbReference>
<organism evidence="9">
    <name type="scientific">Streptomyces sp. R33</name>
    <dbReference type="NCBI Taxonomy" id="3238629"/>
    <lineage>
        <taxon>Bacteria</taxon>
        <taxon>Bacillati</taxon>
        <taxon>Actinomycetota</taxon>
        <taxon>Actinomycetes</taxon>
        <taxon>Kitasatosporales</taxon>
        <taxon>Streptomycetaceae</taxon>
        <taxon>Streptomyces</taxon>
    </lineage>
</organism>
<accession>A0AB39Y2K8</accession>
<evidence type="ECO:0000259" key="8">
    <source>
        <dbReference type="PROSITE" id="PS50928"/>
    </source>
</evidence>
<evidence type="ECO:0000256" key="7">
    <source>
        <dbReference type="RuleBase" id="RU363032"/>
    </source>
</evidence>
<dbReference type="EMBL" id="CP165727">
    <property type="protein sequence ID" value="XDV64248.1"/>
    <property type="molecule type" value="Genomic_DNA"/>
</dbReference>
<name>A0AB39Y2K8_9ACTN</name>
<dbReference type="Gene3D" id="1.10.3720.10">
    <property type="entry name" value="MetI-like"/>
    <property type="match status" value="1"/>
</dbReference>
<feature type="transmembrane region" description="Helical" evidence="7">
    <location>
        <begin position="98"/>
        <end position="120"/>
    </location>
</feature>
<sequence>MGRYLIRRLIQAIPVLIGATFLIYALTFAMPGADPIQLLAGEKKADPLVTAMLRAKYHLDDPFLLQYWNYITGVFQGDLGETLTGRKVLDLFSEAFPYTVNLALVAFVIEAVVGVLAGVMAALRRGKFLDQLVLISTLMVISIPVFVTGFVLQLTLGVQLKNNWGIDFFPVSFNENDGIRAYLLPAFVLASTSLAYVARLTRTSLMETMRADYVRTATAKGLPRRRVVVNHALRNALIPIVTFLGADLGSLMGGAVITERIFNIHGVGGLLAQSVYLKQGAVVVGGVTILVLVYLIGNLLVDLLYAVLDPRIRYA</sequence>
<dbReference type="Pfam" id="PF19300">
    <property type="entry name" value="BPD_transp_1_N"/>
    <property type="match status" value="1"/>
</dbReference>
<feature type="transmembrane region" description="Helical" evidence="7">
    <location>
        <begin position="282"/>
        <end position="308"/>
    </location>
</feature>
<keyword evidence="2 7" id="KW-0813">Transport</keyword>
<evidence type="ECO:0000313" key="9">
    <source>
        <dbReference type="EMBL" id="XDV64248.1"/>
    </source>
</evidence>
<dbReference type="InterPro" id="IPR035906">
    <property type="entry name" value="MetI-like_sf"/>
</dbReference>
<dbReference type="InterPro" id="IPR000515">
    <property type="entry name" value="MetI-like"/>
</dbReference>
<dbReference type="CDD" id="cd06261">
    <property type="entry name" value="TM_PBP2"/>
    <property type="match status" value="1"/>
</dbReference>
<dbReference type="InterPro" id="IPR045621">
    <property type="entry name" value="BPD_transp_1_N"/>
</dbReference>
<keyword evidence="5 7" id="KW-1133">Transmembrane helix</keyword>
<keyword evidence="6 7" id="KW-0472">Membrane</keyword>
<keyword evidence="3" id="KW-1003">Cell membrane</keyword>
<dbReference type="SUPFAM" id="SSF161098">
    <property type="entry name" value="MetI-like"/>
    <property type="match status" value="1"/>
</dbReference>
<dbReference type="AlphaFoldDB" id="A0AB39Y2K8"/>
<keyword evidence="4 7" id="KW-0812">Transmembrane</keyword>
<evidence type="ECO:0000256" key="6">
    <source>
        <dbReference type="ARBA" id="ARBA00023136"/>
    </source>
</evidence>
<dbReference type="PANTHER" id="PTHR43163:SF7">
    <property type="entry name" value="DIPEPTIDE-TRANSPORT INTEGRAL MEMBRANE PROTEIN ABC TRANSPORTER DPPB-RELATED"/>
    <property type="match status" value="1"/>
</dbReference>
<evidence type="ECO:0000256" key="2">
    <source>
        <dbReference type="ARBA" id="ARBA00022448"/>
    </source>
</evidence>
<feature type="domain" description="ABC transmembrane type-1" evidence="8">
    <location>
        <begin position="96"/>
        <end position="305"/>
    </location>
</feature>
<feature type="transmembrane region" description="Helical" evidence="7">
    <location>
        <begin position="179"/>
        <end position="200"/>
    </location>
</feature>
<evidence type="ECO:0000256" key="3">
    <source>
        <dbReference type="ARBA" id="ARBA00022475"/>
    </source>
</evidence>
<comment type="subcellular location">
    <subcellularLocation>
        <location evidence="1 7">Cell membrane</location>
        <topology evidence="1 7">Multi-pass membrane protein</topology>
    </subcellularLocation>
</comment>
<dbReference type="PANTHER" id="PTHR43163">
    <property type="entry name" value="DIPEPTIDE TRANSPORT SYSTEM PERMEASE PROTEIN DPPB-RELATED"/>
    <property type="match status" value="1"/>
</dbReference>
<feature type="transmembrane region" description="Helical" evidence="7">
    <location>
        <begin position="12"/>
        <end position="30"/>
    </location>
</feature>
<feature type="transmembrane region" description="Helical" evidence="7">
    <location>
        <begin position="132"/>
        <end position="159"/>
    </location>
</feature>
<proteinExistence type="inferred from homology"/>
<dbReference type="GO" id="GO:0055085">
    <property type="term" value="P:transmembrane transport"/>
    <property type="evidence" value="ECO:0007669"/>
    <property type="project" value="InterPro"/>
</dbReference>
<evidence type="ECO:0000256" key="4">
    <source>
        <dbReference type="ARBA" id="ARBA00022692"/>
    </source>
</evidence>
<dbReference type="Pfam" id="PF00528">
    <property type="entry name" value="BPD_transp_1"/>
    <property type="match status" value="1"/>
</dbReference>
<reference evidence="9" key="1">
    <citation type="submission" date="2024-08" db="EMBL/GenBank/DDBJ databases">
        <authorList>
            <person name="Yu S.T."/>
        </authorList>
    </citation>
    <scope>NUCLEOTIDE SEQUENCE</scope>
    <source>
        <strain evidence="9">R33</strain>
    </source>
</reference>
<dbReference type="PROSITE" id="PS50928">
    <property type="entry name" value="ABC_TM1"/>
    <property type="match status" value="1"/>
</dbReference>
<comment type="similarity">
    <text evidence="7">Belongs to the binding-protein-dependent transport system permease family.</text>
</comment>
<protein>
    <submittedName>
        <fullName evidence="9">ABC transporter permease</fullName>
    </submittedName>
</protein>
<dbReference type="GO" id="GO:0005886">
    <property type="term" value="C:plasma membrane"/>
    <property type="evidence" value="ECO:0007669"/>
    <property type="project" value="UniProtKB-SubCell"/>
</dbReference>